<evidence type="ECO:0000313" key="2">
    <source>
        <dbReference type="EMBL" id="DAF52275.1"/>
    </source>
</evidence>
<accession>A0A8S5SN94</accession>
<organism evidence="2">
    <name type="scientific">Podoviridae sp. ctIKM86</name>
    <dbReference type="NCBI Taxonomy" id="2827729"/>
    <lineage>
        <taxon>Viruses</taxon>
        <taxon>Duplodnaviria</taxon>
        <taxon>Heunggongvirae</taxon>
        <taxon>Uroviricota</taxon>
        <taxon>Caudoviricetes</taxon>
    </lineage>
</organism>
<evidence type="ECO:0000256" key="1">
    <source>
        <dbReference type="SAM" id="MobiDB-lite"/>
    </source>
</evidence>
<protein>
    <submittedName>
        <fullName evidence="2">Uncharacterized protein</fullName>
    </submittedName>
</protein>
<sequence>MEANIDLDGIAEEPKEEVKEEVKETSKEEADTLFGSEEPEPKDPDTSANSPFGSFA</sequence>
<proteinExistence type="predicted"/>
<reference evidence="2" key="1">
    <citation type="journal article" date="2021" name="Proc. Natl. Acad. Sci. U.S.A.">
        <title>A Catalog of Tens of Thousands of Viruses from Human Metagenomes Reveals Hidden Associations with Chronic Diseases.</title>
        <authorList>
            <person name="Tisza M.J."/>
            <person name="Buck C.B."/>
        </authorList>
    </citation>
    <scope>NUCLEOTIDE SEQUENCE</scope>
    <source>
        <strain evidence="2">CtIKM86</strain>
    </source>
</reference>
<feature type="compositionally biased region" description="Polar residues" evidence="1">
    <location>
        <begin position="46"/>
        <end position="56"/>
    </location>
</feature>
<dbReference type="EMBL" id="BK032631">
    <property type="protein sequence ID" value="DAF52275.1"/>
    <property type="molecule type" value="Genomic_DNA"/>
</dbReference>
<name>A0A8S5SN94_9CAUD</name>
<feature type="region of interest" description="Disordered" evidence="1">
    <location>
        <begin position="1"/>
        <end position="56"/>
    </location>
</feature>
<feature type="compositionally biased region" description="Basic and acidic residues" evidence="1">
    <location>
        <begin position="12"/>
        <end position="30"/>
    </location>
</feature>